<accession>A0A1I7WQA1</accession>
<dbReference type="Proteomes" id="UP000095283">
    <property type="component" value="Unplaced"/>
</dbReference>
<name>A0A1I7WQA1_HETBA</name>
<evidence type="ECO:0000313" key="2">
    <source>
        <dbReference type="WBParaSite" id="Hba_07328"/>
    </source>
</evidence>
<reference evidence="2" key="1">
    <citation type="submission" date="2016-11" db="UniProtKB">
        <authorList>
            <consortium name="WormBaseParasite"/>
        </authorList>
    </citation>
    <scope>IDENTIFICATION</scope>
</reference>
<proteinExistence type="predicted"/>
<protein>
    <submittedName>
        <fullName evidence="2">Uncharacterized protein</fullName>
    </submittedName>
</protein>
<dbReference type="AlphaFoldDB" id="A0A1I7WQA1"/>
<dbReference type="WBParaSite" id="Hba_07328">
    <property type="protein sequence ID" value="Hba_07328"/>
    <property type="gene ID" value="Hba_07328"/>
</dbReference>
<organism evidence="1 2">
    <name type="scientific">Heterorhabditis bacteriophora</name>
    <name type="common">Entomopathogenic nematode worm</name>
    <dbReference type="NCBI Taxonomy" id="37862"/>
    <lineage>
        <taxon>Eukaryota</taxon>
        <taxon>Metazoa</taxon>
        <taxon>Ecdysozoa</taxon>
        <taxon>Nematoda</taxon>
        <taxon>Chromadorea</taxon>
        <taxon>Rhabditida</taxon>
        <taxon>Rhabditina</taxon>
        <taxon>Rhabditomorpha</taxon>
        <taxon>Strongyloidea</taxon>
        <taxon>Heterorhabditidae</taxon>
        <taxon>Heterorhabditis</taxon>
    </lineage>
</organism>
<evidence type="ECO:0000313" key="1">
    <source>
        <dbReference type="Proteomes" id="UP000095283"/>
    </source>
</evidence>
<keyword evidence="1" id="KW-1185">Reference proteome</keyword>
<sequence>MIINVCASSISREPVVYYSNYYYTEKTTAMSTKPEDQAKTTSFSKKETKPKLEKVEKKKVKIMEKLRSLIANKSK</sequence>